<evidence type="ECO:0000313" key="3">
    <source>
        <dbReference type="Proteomes" id="UP001597214"/>
    </source>
</evidence>
<keyword evidence="3" id="KW-1185">Reference proteome</keyword>
<gene>
    <name evidence="2" type="ORF">ACFSCX_22495</name>
</gene>
<name>A0ABW4LWR2_9BACI</name>
<dbReference type="RefSeq" id="WP_377930485.1">
    <property type="nucleotide sequence ID" value="NZ_JBHUEM010000054.1"/>
</dbReference>
<dbReference type="Proteomes" id="UP001597214">
    <property type="component" value="Unassembled WGS sequence"/>
</dbReference>
<accession>A0ABW4LWR2</accession>
<evidence type="ECO:0000313" key="2">
    <source>
        <dbReference type="EMBL" id="MFD1739254.1"/>
    </source>
</evidence>
<dbReference type="EMBL" id="JBHUEM010000054">
    <property type="protein sequence ID" value="MFD1739254.1"/>
    <property type="molecule type" value="Genomic_DNA"/>
</dbReference>
<comment type="caution">
    <text evidence="2">The sequence shown here is derived from an EMBL/GenBank/DDBJ whole genome shotgun (WGS) entry which is preliminary data.</text>
</comment>
<keyword evidence="1" id="KW-0472">Membrane</keyword>
<evidence type="ECO:0000256" key="1">
    <source>
        <dbReference type="SAM" id="Phobius"/>
    </source>
</evidence>
<proteinExistence type="predicted"/>
<evidence type="ECO:0008006" key="4">
    <source>
        <dbReference type="Google" id="ProtNLM"/>
    </source>
</evidence>
<organism evidence="2 3">
    <name type="scientific">Bacillus salitolerans</name>
    <dbReference type="NCBI Taxonomy" id="1437434"/>
    <lineage>
        <taxon>Bacteria</taxon>
        <taxon>Bacillati</taxon>
        <taxon>Bacillota</taxon>
        <taxon>Bacilli</taxon>
        <taxon>Bacillales</taxon>
        <taxon>Bacillaceae</taxon>
        <taxon>Bacillus</taxon>
    </lineage>
</organism>
<feature type="transmembrane region" description="Helical" evidence="1">
    <location>
        <begin position="38"/>
        <end position="54"/>
    </location>
</feature>
<protein>
    <recommendedName>
        <fullName evidence="4">Holin</fullName>
    </recommendedName>
</protein>
<keyword evidence="1" id="KW-1133">Transmembrane helix</keyword>
<keyword evidence="1" id="KW-0812">Transmembrane</keyword>
<sequence>MMDLMNLSTFDYATIAAIIAAFVTVVGNAFSIDKKYRSLLAVGFGLLFVFIPQFWTERLLTALIIGLTASGVYSQVKPRINEKELMKYKIHDEIKKENDTKNQKNNDTPY</sequence>
<feature type="transmembrane region" description="Helical" evidence="1">
    <location>
        <begin position="12"/>
        <end position="31"/>
    </location>
</feature>
<reference evidence="3" key="1">
    <citation type="journal article" date="2019" name="Int. J. Syst. Evol. Microbiol.">
        <title>The Global Catalogue of Microorganisms (GCM) 10K type strain sequencing project: providing services to taxonomists for standard genome sequencing and annotation.</title>
        <authorList>
            <consortium name="The Broad Institute Genomics Platform"/>
            <consortium name="The Broad Institute Genome Sequencing Center for Infectious Disease"/>
            <person name="Wu L."/>
            <person name="Ma J."/>
        </authorList>
    </citation>
    <scope>NUCLEOTIDE SEQUENCE [LARGE SCALE GENOMIC DNA]</scope>
    <source>
        <strain evidence="3">CCUG 49339</strain>
    </source>
</reference>